<comment type="caution">
    <text evidence="2">The sequence shown here is derived from an EMBL/GenBank/DDBJ whole genome shotgun (WGS) entry which is preliminary data.</text>
</comment>
<evidence type="ECO:0000313" key="2">
    <source>
        <dbReference type="EMBL" id="MBK6301018.1"/>
    </source>
</evidence>
<dbReference type="Proteomes" id="UP000718281">
    <property type="component" value="Unassembled WGS sequence"/>
</dbReference>
<protein>
    <submittedName>
        <fullName evidence="2">Ribbon-helix-helix protein, CopG family</fullName>
    </submittedName>
</protein>
<dbReference type="CDD" id="cd21631">
    <property type="entry name" value="RHH_CopG_NikR-like"/>
    <property type="match status" value="1"/>
</dbReference>
<organism evidence="2 3">
    <name type="scientific">Candidatus Phosphoribacter hodrii</name>
    <dbReference type="NCBI Taxonomy" id="2953743"/>
    <lineage>
        <taxon>Bacteria</taxon>
        <taxon>Bacillati</taxon>
        <taxon>Actinomycetota</taxon>
        <taxon>Actinomycetes</taxon>
        <taxon>Micrococcales</taxon>
        <taxon>Dermatophilaceae</taxon>
        <taxon>Candidatus Phosphoribacter</taxon>
    </lineage>
</organism>
<name>A0A934X648_9MICO</name>
<evidence type="ECO:0000259" key="1">
    <source>
        <dbReference type="Pfam" id="PF01402"/>
    </source>
</evidence>
<proteinExistence type="predicted"/>
<dbReference type="EMBL" id="JADIXZ010000004">
    <property type="protein sequence ID" value="MBK6301018.1"/>
    <property type="molecule type" value="Genomic_DNA"/>
</dbReference>
<feature type="domain" description="Ribbon-helix-helix protein CopG" evidence="1">
    <location>
        <begin position="1"/>
        <end position="40"/>
    </location>
</feature>
<evidence type="ECO:0000313" key="3">
    <source>
        <dbReference type="Proteomes" id="UP000718281"/>
    </source>
</evidence>
<dbReference type="AlphaFoldDB" id="A0A934X648"/>
<gene>
    <name evidence="2" type="ORF">IPF40_08190</name>
</gene>
<accession>A0A934X648</accession>
<reference evidence="2 3" key="1">
    <citation type="submission" date="2020-10" db="EMBL/GenBank/DDBJ databases">
        <title>Connecting structure to function with the recovery of over 1000 high-quality activated sludge metagenome-assembled genomes encoding full-length rRNA genes using long-read sequencing.</title>
        <authorList>
            <person name="Singleton C.M."/>
            <person name="Petriglieri F."/>
            <person name="Kristensen J.M."/>
            <person name="Kirkegaard R.H."/>
            <person name="Michaelsen T.Y."/>
            <person name="Andersen M.H."/>
            <person name="Karst S.M."/>
            <person name="Dueholm M.S."/>
            <person name="Nielsen P.H."/>
            <person name="Albertsen M."/>
        </authorList>
    </citation>
    <scope>NUCLEOTIDE SEQUENCE [LARGE SCALE GENOMIC DNA]</scope>
    <source>
        <strain evidence="2">AalE_18-Q3-R2-46_BAT3C.188</strain>
    </source>
</reference>
<sequence>MRTTLSIDDDVLEAVKERARREDRTAGEVLSDLARAALTQPASGRRTVRNGFTVLAPRGRTVTNSLVERLRDEDGS</sequence>
<dbReference type="GO" id="GO:0006355">
    <property type="term" value="P:regulation of DNA-templated transcription"/>
    <property type="evidence" value="ECO:0007669"/>
    <property type="project" value="InterPro"/>
</dbReference>
<dbReference type="InterPro" id="IPR002145">
    <property type="entry name" value="CopG"/>
</dbReference>
<dbReference type="Pfam" id="PF01402">
    <property type="entry name" value="RHH_1"/>
    <property type="match status" value="1"/>
</dbReference>